<proteinExistence type="predicted"/>
<keyword evidence="2" id="KW-1185">Reference proteome</keyword>
<organism evidence="1 2">
    <name type="scientific">Euplotes crassus</name>
    <dbReference type="NCBI Taxonomy" id="5936"/>
    <lineage>
        <taxon>Eukaryota</taxon>
        <taxon>Sar</taxon>
        <taxon>Alveolata</taxon>
        <taxon>Ciliophora</taxon>
        <taxon>Intramacronucleata</taxon>
        <taxon>Spirotrichea</taxon>
        <taxon>Hypotrichia</taxon>
        <taxon>Euplotida</taxon>
        <taxon>Euplotidae</taxon>
        <taxon>Moneuplotes</taxon>
    </lineage>
</organism>
<name>A0AAD1XTY6_EUPCR</name>
<protein>
    <submittedName>
        <fullName evidence="1">Uncharacterized protein</fullName>
    </submittedName>
</protein>
<dbReference type="AlphaFoldDB" id="A0AAD1XTY6"/>
<dbReference type="EMBL" id="CAMPGE010020260">
    <property type="protein sequence ID" value="CAI2378526.1"/>
    <property type="molecule type" value="Genomic_DNA"/>
</dbReference>
<gene>
    <name evidence="1" type="ORF">ECRASSUSDP1_LOCUS19923</name>
</gene>
<accession>A0AAD1XTY6</accession>
<evidence type="ECO:0000313" key="1">
    <source>
        <dbReference type="EMBL" id="CAI2378526.1"/>
    </source>
</evidence>
<comment type="caution">
    <text evidence="1">The sequence shown here is derived from an EMBL/GenBank/DDBJ whole genome shotgun (WGS) entry which is preliminary data.</text>
</comment>
<reference evidence="1" key="1">
    <citation type="submission" date="2023-07" db="EMBL/GenBank/DDBJ databases">
        <authorList>
            <consortium name="AG Swart"/>
            <person name="Singh M."/>
            <person name="Singh A."/>
            <person name="Seah K."/>
            <person name="Emmerich C."/>
        </authorList>
    </citation>
    <scope>NUCLEOTIDE SEQUENCE</scope>
    <source>
        <strain evidence="1">DP1</strain>
    </source>
</reference>
<evidence type="ECO:0000313" key="2">
    <source>
        <dbReference type="Proteomes" id="UP001295684"/>
    </source>
</evidence>
<sequence>MFNLNGKCPKGLNPLAKKFILPAMVATSVAYMQYSSMMDAKTQKKAALKMLAKIPMEVKDLHRFNNFEINAITRRNTIKNKLVGRKMVKIEPQPKIERNDLSTIEEAEIPLAKTVSQGGYSKEYLKPEEDFGMSSIYSKSSVETESSVSCLSAFKSILKSSALKDEHRSKRVTFDL</sequence>
<dbReference type="Proteomes" id="UP001295684">
    <property type="component" value="Unassembled WGS sequence"/>
</dbReference>